<dbReference type="SUPFAM" id="SSF49777">
    <property type="entry name" value="PEBP-like"/>
    <property type="match status" value="1"/>
</dbReference>
<dbReference type="NCBIfam" id="TIGR00481">
    <property type="entry name" value="YbhB/YbcL family Raf kinase inhibitor-like protein"/>
    <property type="match status" value="1"/>
</dbReference>
<proteinExistence type="predicted"/>
<organism evidence="1">
    <name type="scientific">uncultured bacterium</name>
    <name type="common">gcode 4</name>
    <dbReference type="NCBI Taxonomy" id="1234023"/>
    <lineage>
        <taxon>Bacteria</taxon>
        <taxon>environmental samples</taxon>
    </lineage>
</organism>
<evidence type="ECO:0000313" key="1">
    <source>
        <dbReference type="EMBL" id="EKE29812.1"/>
    </source>
</evidence>
<dbReference type="PANTHER" id="PTHR30289:SF1">
    <property type="entry name" value="PEBP (PHOSPHATIDYLETHANOLAMINE-BINDING PROTEIN) FAMILY PROTEIN"/>
    <property type="match status" value="1"/>
</dbReference>
<name>K2G680_9BACT</name>
<dbReference type="InterPro" id="IPR005247">
    <property type="entry name" value="YbhB_YbcL/LppC-like"/>
</dbReference>
<dbReference type="InterPro" id="IPR036610">
    <property type="entry name" value="PEBP-like_sf"/>
</dbReference>
<comment type="caution">
    <text evidence="1">The sequence shown here is derived from an EMBL/GenBank/DDBJ whole genome shotgun (WGS) entry which is preliminary data.</text>
</comment>
<evidence type="ECO:0008006" key="2">
    <source>
        <dbReference type="Google" id="ProtNLM"/>
    </source>
</evidence>
<dbReference type="Gene3D" id="3.90.280.10">
    <property type="entry name" value="PEBP-like"/>
    <property type="match status" value="1"/>
</dbReference>
<dbReference type="AlphaFoldDB" id="K2G680"/>
<dbReference type="PANTHER" id="PTHR30289">
    <property type="entry name" value="UNCHARACTERIZED PROTEIN YBCL-RELATED"/>
    <property type="match status" value="1"/>
</dbReference>
<reference evidence="1" key="1">
    <citation type="journal article" date="2012" name="Science">
        <title>Fermentation, hydrogen, and sulfur metabolism in multiple uncultivated bacterial phyla.</title>
        <authorList>
            <person name="Wrighton K.C."/>
            <person name="Thomas B.C."/>
            <person name="Sharon I."/>
            <person name="Miller C.S."/>
            <person name="Castelle C.J."/>
            <person name="VerBerkmoes N.C."/>
            <person name="Wilkins M.J."/>
            <person name="Hettich R.L."/>
            <person name="Lipton M.S."/>
            <person name="Williams K.H."/>
            <person name="Long P.E."/>
            <person name="Banfield J.F."/>
        </authorList>
    </citation>
    <scope>NUCLEOTIDE SEQUENCE [LARGE SCALE GENOMIC DNA]</scope>
</reference>
<dbReference type="Pfam" id="PF01161">
    <property type="entry name" value="PBP"/>
    <property type="match status" value="1"/>
</dbReference>
<accession>K2G680</accession>
<dbReference type="InterPro" id="IPR008914">
    <property type="entry name" value="PEBP"/>
</dbReference>
<gene>
    <name evidence="1" type="ORF">ACD_2C00092G0005</name>
</gene>
<protein>
    <recommendedName>
        <fullName evidence="2">Phospholipid-binding protein</fullName>
    </recommendedName>
</protein>
<sequence>MENTLKITSTFEENTLIPKMHSCEWKNTNPEIMIGNIPEKTESLALIMDDPDAPMWTFVHWVAWNMPVGDIEESSSGSWMYKEGINSASKKGYTWPCPPVWHWLHHYHFRIFALDHKLNLDWEISKERLLKEIGPHVIAQWDIIWLFERK</sequence>
<dbReference type="CDD" id="cd00865">
    <property type="entry name" value="PEBP_bact_arch"/>
    <property type="match status" value="1"/>
</dbReference>
<dbReference type="EMBL" id="AMFJ01000092">
    <property type="protein sequence ID" value="EKE29812.1"/>
    <property type="molecule type" value="Genomic_DNA"/>
</dbReference>